<sequence length="266" mass="30578">MSGITCGNYRCNEDSIDYEDISDPDTCVAVDNEQCAKCESILGYRDANTQLFNSNPVKSIFGVESTEEKTERFWEQLKTKCKIERPETSLQEAPINYVAMVNAESVSKNKEQIINRVNELGLNNETVTRIFVGLFDIALLSVEANRNPHSGLDFEDHYKHIIRGILEEKHCSIRTIHRGVAELPLVIELFFDSLVSSNNVNFNRVIEYINTKPQVCLEGFLDTCIAILSRQKGGKRKTKRIRKSRKYRKTKRYAKTKNRRIKSTLF</sequence>
<dbReference type="EMBL" id="MN740804">
    <property type="protein sequence ID" value="QHS82708.1"/>
    <property type="molecule type" value="Genomic_DNA"/>
</dbReference>
<protein>
    <submittedName>
        <fullName evidence="1">Uncharacterized protein</fullName>
    </submittedName>
</protein>
<name>A0A6C0ASK3_9ZZZZ</name>
<organism evidence="1">
    <name type="scientific">viral metagenome</name>
    <dbReference type="NCBI Taxonomy" id="1070528"/>
    <lineage>
        <taxon>unclassified sequences</taxon>
        <taxon>metagenomes</taxon>
        <taxon>organismal metagenomes</taxon>
    </lineage>
</organism>
<proteinExistence type="predicted"/>
<dbReference type="AlphaFoldDB" id="A0A6C0ASK3"/>
<reference evidence="1" key="1">
    <citation type="journal article" date="2020" name="Nature">
        <title>Giant virus diversity and host interactions through global metagenomics.</title>
        <authorList>
            <person name="Schulz F."/>
            <person name="Roux S."/>
            <person name="Paez-Espino D."/>
            <person name="Jungbluth S."/>
            <person name="Walsh D.A."/>
            <person name="Denef V.J."/>
            <person name="McMahon K.D."/>
            <person name="Konstantinidis K.T."/>
            <person name="Eloe-Fadrosh E.A."/>
            <person name="Kyrpides N.C."/>
            <person name="Woyke T."/>
        </authorList>
    </citation>
    <scope>NUCLEOTIDE SEQUENCE</scope>
    <source>
        <strain evidence="1">GVMAG-S-1101171-111</strain>
    </source>
</reference>
<accession>A0A6C0ASK3</accession>
<evidence type="ECO:0000313" key="1">
    <source>
        <dbReference type="EMBL" id="QHS82708.1"/>
    </source>
</evidence>